<dbReference type="InterPro" id="IPR011042">
    <property type="entry name" value="6-blade_b-propeller_TolB-like"/>
</dbReference>
<gene>
    <name evidence="1" type="ORF">PU560_10895</name>
</gene>
<evidence type="ECO:0000313" key="2">
    <source>
        <dbReference type="Proteomes" id="UP001165561"/>
    </source>
</evidence>
<dbReference type="Gene3D" id="2.120.10.30">
    <property type="entry name" value="TolB, C-terminal domain"/>
    <property type="match status" value="1"/>
</dbReference>
<dbReference type="InterPro" id="IPR011041">
    <property type="entry name" value="Quinoprot_gluc/sorb_DH_b-prop"/>
</dbReference>
<dbReference type="InterPro" id="IPR006521">
    <property type="entry name" value="Tail_protein_I"/>
</dbReference>
<reference evidence="1" key="1">
    <citation type="submission" date="2023-02" db="EMBL/GenBank/DDBJ databases">
        <title>Georgenia sp.10Sc9-8, isolated from a soil sample collected from the Taklamakan desert.</title>
        <authorList>
            <person name="Liu S."/>
        </authorList>
    </citation>
    <scope>NUCLEOTIDE SEQUENCE</scope>
    <source>
        <strain evidence="1">10Sc9-8</strain>
    </source>
</reference>
<evidence type="ECO:0000313" key="1">
    <source>
        <dbReference type="EMBL" id="MDD9206969.1"/>
    </source>
</evidence>
<keyword evidence="2" id="KW-1185">Reference proteome</keyword>
<sequence>MNRPVSRLAEPEQWARCSHHGTALVDGGRGVELAWHLPPVEEGAATAGAGSAVEPAGLAIDRWGRVYRSRPGSGRVVVLPEPPEAARRGALTRPSGLAVDAAQRLYVTEPRRVSVVDLWGQRLLREVPVPGGWAVDVAARGCHAVALLDGPPRLARLDGRRDMVLTARLRAPAPGLAPARVALRPGGEPVVLWTEAARGVVTGDDGVVLVAAEHAGDVEVDDQGRLVLARRPGEAFRVWSLAGGVVELEPRHAEGYDGGALCCDPTGGIAFTTEDGVGRATGSAAVHELSGRMVSYRLDARELRTRWGRVFLDACLPPGTDVRLGFLTSDDEAVPDPLPRSAPRCGEVPVRHPEHTPPLPSVDHLRRTETRWPLHHRATGREQAWAQIADDDAYETYEAPVSAPPGRYLWLVLALTGTGRATPRVREVRVERPGHDLGNDLPRAWTRAPEDADFLQRFLAPAEGMLMDLDARAATRDLLLSPEGAPQETLDWLGSLLGTVLDRRWPVSARRALLREAYDLYRLRGTLAALQRILALYLGRDAAVVESWRLRGLGGAVLGPAGNGPRPPFVAEPGRATEPLGRFAVGGPLPGDDAVLGAEGDVAHRFTVVLPAPLGAEQRGVVETIVETHKPAHTTARICDYTELRIARSRVGISTFVAAETGWAPGVVGQVLLGTDGIVGVPDVAARLGDTTRVGEVRVG</sequence>
<dbReference type="Pfam" id="PF09684">
    <property type="entry name" value="Tail_P2_I"/>
    <property type="match status" value="1"/>
</dbReference>
<dbReference type="Proteomes" id="UP001165561">
    <property type="component" value="Unassembled WGS sequence"/>
</dbReference>
<name>A0ABT5TYA8_9MICO</name>
<comment type="caution">
    <text evidence="1">The sequence shown here is derived from an EMBL/GenBank/DDBJ whole genome shotgun (WGS) entry which is preliminary data.</text>
</comment>
<accession>A0ABT5TYA8</accession>
<protein>
    <submittedName>
        <fullName evidence="1">Phage tail protein</fullName>
    </submittedName>
</protein>
<dbReference type="EMBL" id="JARACI010001016">
    <property type="protein sequence ID" value="MDD9206969.1"/>
    <property type="molecule type" value="Genomic_DNA"/>
</dbReference>
<organism evidence="1 2">
    <name type="scientific">Georgenia halotolerans</name>
    <dbReference type="NCBI Taxonomy" id="3028317"/>
    <lineage>
        <taxon>Bacteria</taxon>
        <taxon>Bacillati</taxon>
        <taxon>Actinomycetota</taxon>
        <taxon>Actinomycetes</taxon>
        <taxon>Micrococcales</taxon>
        <taxon>Bogoriellaceae</taxon>
        <taxon>Georgenia</taxon>
    </lineage>
</organism>
<proteinExistence type="predicted"/>
<dbReference type="NCBIfam" id="TIGR02242">
    <property type="entry name" value="tail_TIGR02242"/>
    <property type="match status" value="1"/>
</dbReference>
<dbReference type="SUPFAM" id="SSF50952">
    <property type="entry name" value="Soluble quinoprotein glucose dehydrogenase"/>
    <property type="match status" value="1"/>
</dbReference>
<dbReference type="InterPro" id="IPR011748">
    <property type="entry name" value="Unchr_phage_tail-like"/>
</dbReference>